<accession>A0A829PQ45</accession>
<reference evidence="4 5" key="1">
    <citation type="submission" date="2014-01" db="EMBL/GenBank/DDBJ databases">
        <authorList>
            <person name="Zelazny A."/>
            <person name="Olivier K."/>
            <person name="Sampaio E.P."/>
            <person name="Holland S.M."/>
            <person name="Tallon L.J."/>
            <person name="Sadzewicz L.K."/>
            <person name="Sengamalay N."/>
            <person name="Fraser C.M."/>
            <person name="Hine E."/>
            <person name="Shefchek K.A."/>
            <person name="Das S.P."/>
            <person name="Shallom S.J."/>
            <person name="Agrawal S."/>
            <person name="Tettelin H."/>
        </authorList>
    </citation>
    <scope>NUCLEOTIDE SEQUENCE [LARGE SCALE GENOMIC DNA]</scope>
    <source>
        <strain evidence="4 5">MAB_030201_1075</strain>
    </source>
</reference>
<dbReference type="Pfam" id="PF01613">
    <property type="entry name" value="Flavin_Reduct"/>
    <property type="match status" value="1"/>
</dbReference>
<keyword evidence="2" id="KW-0560">Oxidoreductase</keyword>
<evidence type="ECO:0000313" key="4">
    <source>
        <dbReference type="EMBL" id="ETZ89278.1"/>
    </source>
</evidence>
<comment type="caution">
    <text evidence="4">The sequence shown here is derived from an EMBL/GenBank/DDBJ whole genome shotgun (WGS) entry which is preliminary data.</text>
</comment>
<dbReference type="SUPFAM" id="SSF50475">
    <property type="entry name" value="FMN-binding split barrel"/>
    <property type="match status" value="1"/>
</dbReference>
<dbReference type="EMBL" id="JAOX01000001">
    <property type="protein sequence ID" value="ETZ89278.1"/>
    <property type="molecule type" value="Genomic_DNA"/>
</dbReference>
<evidence type="ECO:0000313" key="5">
    <source>
        <dbReference type="Proteomes" id="UP000019854"/>
    </source>
</evidence>
<dbReference type="GO" id="GO:0006208">
    <property type="term" value="P:pyrimidine nucleobase catabolic process"/>
    <property type="evidence" value="ECO:0007669"/>
    <property type="project" value="TreeGrafter"/>
</dbReference>
<name>A0A829PQ45_9MYCO</name>
<evidence type="ECO:0000256" key="2">
    <source>
        <dbReference type="ARBA" id="ARBA00023002"/>
    </source>
</evidence>
<sequence length="185" mass="20382">MPRKRRDMPTSLDEYRRLRDTRVGVDRTRTLSFYRTLSSTVSIVSAMSEELGPLGLTVSAVSAVSAEPPLLSVCLAHESQTLRAAAESGRFAVHVLQAHQRGLATEFATSNTPRFRAHGFAHTYGAPVLTEAETWTVCEVVDTCGYGDRTLLIGHVIHTHEGTKGAPLVWHDSSFLPVTEHQERD</sequence>
<evidence type="ECO:0000259" key="3">
    <source>
        <dbReference type="SMART" id="SM00903"/>
    </source>
</evidence>
<dbReference type="InterPro" id="IPR002563">
    <property type="entry name" value="Flavin_Rdtase-like_dom"/>
</dbReference>
<dbReference type="InterPro" id="IPR012349">
    <property type="entry name" value="Split_barrel_FMN-bd"/>
</dbReference>
<dbReference type="GO" id="GO:0010181">
    <property type="term" value="F:FMN binding"/>
    <property type="evidence" value="ECO:0007669"/>
    <property type="project" value="InterPro"/>
</dbReference>
<dbReference type="PANTHER" id="PTHR30466">
    <property type="entry name" value="FLAVIN REDUCTASE"/>
    <property type="match status" value="1"/>
</dbReference>
<organism evidence="4 5">
    <name type="scientific">Mycobacteroides abscessus MAB_030201_1075</name>
    <dbReference type="NCBI Taxonomy" id="1335410"/>
    <lineage>
        <taxon>Bacteria</taxon>
        <taxon>Bacillati</taxon>
        <taxon>Actinomycetota</taxon>
        <taxon>Actinomycetes</taxon>
        <taxon>Mycobacteriales</taxon>
        <taxon>Mycobacteriaceae</taxon>
        <taxon>Mycobacteroides</taxon>
        <taxon>Mycobacteroides abscessus</taxon>
    </lineage>
</organism>
<dbReference type="Gene3D" id="2.30.110.10">
    <property type="entry name" value="Electron Transport, Fmn-binding Protein, Chain A"/>
    <property type="match status" value="1"/>
</dbReference>
<dbReference type="SMART" id="SM00903">
    <property type="entry name" value="Flavin_Reduct"/>
    <property type="match status" value="1"/>
</dbReference>
<dbReference type="InterPro" id="IPR050268">
    <property type="entry name" value="NADH-dep_flavin_reductase"/>
</dbReference>
<dbReference type="PANTHER" id="PTHR30466:SF1">
    <property type="entry name" value="FMN REDUCTASE (NADH) RUTF"/>
    <property type="match status" value="1"/>
</dbReference>
<evidence type="ECO:0000256" key="1">
    <source>
        <dbReference type="ARBA" id="ARBA00008898"/>
    </source>
</evidence>
<dbReference type="GO" id="GO:0042602">
    <property type="term" value="F:riboflavin reductase (NADPH) activity"/>
    <property type="evidence" value="ECO:0007669"/>
    <property type="project" value="TreeGrafter"/>
</dbReference>
<feature type="domain" description="Flavin reductase like" evidence="3">
    <location>
        <begin position="34"/>
        <end position="177"/>
    </location>
</feature>
<gene>
    <name evidence="4" type="ORF">L829_2853</name>
</gene>
<dbReference type="AlphaFoldDB" id="A0A829PQ45"/>
<dbReference type="Proteomes" id="UP000019854">
    <property type="component" value="Unassembled WGS sequence"/>
</dbReference>
<comment type="similarity">
    <text evidence="1">Belongs to the non-flavoprotein flavin reductase family.</text>
</comment>
<proteinExistence type="inferred from homology"/>
<protein>
    <submittedName>
        <fullName evidence="4">Flavin reductase like domain protein</fullName>
    </submittedName>
</protein>